<feature type="transmembrane region" description="Helical" evidence="1">
    <location>
        <begin position="335"/>
        <end position="352"/>
    </location>
</feature>
<proteinExistence type="predicted"/>
<feature type="transmembrane region" description="Helical" evidence="1">
    <location>
        <begin position="183"/>
        <end position="204"/>
    </location>
</feature>
<dbReference type="InterPro" id="IPR053046">
    <property type="entry name" value="ABC-5_transporter"/>
</dbReference>
<dbReference type="EMBL" id="CP063356">
    <property type="protein sequence ID" value="QOY38399.1"/>
    <property type="molecule type" value="Genomic_DNA"/>
</dbReference>
<dbReference type="RefSeq" id="WP_071318267.1">
    <property type="nucleotide sequence ID" value="NZ_CP063356.2"/>
</dbReference>
<evidence type="ECO:0000256" key="1">
    <source>
        <dbReference type="SAM" id="Phobius"/>
    </source>
</evidence>
<feature type="transmembrane region" description="Helical" evidence="1">
    <location>
        <begin position="147"/>
        <end position="171"/>
    </location>
</feature>
<sequence length="667" mass="78109">MQLKTLLFNRGIMTQNLRSVGWIGIAYFLCLFFSVPLQILMIFSSEENSRMHYLHQAENLFRFTEEFQLILMFTVPVLLAIFLFRYLHVKLSSDYIHSLPIKRVALYHQHLIFGIVMLMIPVLLTGVILLVLSGFVDAPELLKISLIGQWVGSTILINTFVFTASVFVAMFTGISVFQGVLTYILFVFPAGVTVLFFMNIKYLLHGFAVDYYLHNQMERIVPFVTASKLVRESLSGIEIAVFLLLTLISYLIALVAYQKRKVETATQAIAFRSLQPVFLYGVTFCSMLLGGMYFGETQEALGWRIFGYIIASIIGYFVALMILEKSWRVLTKWKGYSIFVTIMVLLALLISFDVTGYENRIPSLDKIERAYFGEGVYMMDEKRFDSDIHDYKYRERYYYQEKENIENIRQLHEQIVKTQGRFDQYSGHYRNAVFGYELANGKMVVRQYRVPQDFYTKPNQFYGAILESEEHKWNVHGVLRLDDVTEIDKITIMSNRGMQQLTITNRDDIESFHRTFQKEFKEETYEQFQSNVGSWASVDYLLKDNQRVYSAWKKSFDQVEAWLEERNLVKQARLTGEDISYAIVIKKDKEYLYDYMRYDDTLKEFENRPDAIRIDNFDQLEECLKLSSWNDSGDFVIAYYLHADYSSPLFESIDFNNAPTFIKEKLE</sequence>
<gene>
    <name evidence="3" type="ORF">AWH56_013200</name>
    <name evidence="2" type="ORF">AWH56_17515</name>
</gene>
<accession>A0A1S2LCS2</accession>
<dbReference type="SUPFAM" id="SSF103473">
    <property type="entry name" value="MFS general substrate transporter"/>
    <property type="match status" value="1"/>
</dbReference>
<evidence type="ECO:0000313" key="4">
    <source>
        <dbReference type="Proteomes" id="UP000180175"/>
    </source>
</evidence>
<dbReference type="AlphaFoldDB" id="A0A1S2LCS2"/>
<organism evidence="2 4">
    <name type="scientific">Anaerobacillus isosaccharinicus</name>
    <dbReference type="NCBI Taxonomy" id="1532552"/>
    <lineage>
        <taxon>Bacteria</taxon>
        <taxon>Bacillati</taxon>
        <taxon>Bacillota</taxon>
        <taxon>Bacilli</taxon>
        <taxon>Bacillales</taxon>
        <taxon>Bacillaceae</taxon>
        <taxon>Anaerobacillus</taxon>
    </lineage>
</organism>
<keyword evidence="4" id="KW-1185">Reference proteome</keyword>
<reference evidence="3 4" key="2">
    <citation type="journal article" date="2017" name="Genome Announc.">
        <title>Draft Genome Sequences of Four Alkaliphilic Bacteria Belonging to the Anaerobacillus Genus.</title>
        <authorList>
            <person name="Bassil N.M."/>
            <person name="Lloyd J.R."/>
        </authorList>
    </citation>
    <scope>NUCLEOTIDE SEQUENCE [LARGE SCALE GENOMIC DNA]</scope>
    <source>
        <strain evidence="3 4">NB2006</strain>
    </source>
</reference>
<feature type="transmembrane region" description="Helical" evidence="1">
    <location>
        <begin position="239"/>
        <end position="257"/>
    </location>
</feature>
<evidence type="ECO:0000313" key="2">
    <source>
        <dbReference type="EMBL" id="OIJ09527.1"/>
    </source>
</evidence>
<dbReference type="PANTHER" id="PTHR39177">
    <property type="entry name" value="ABC TRANSPORTER PERMEASE YTRC-RELATED"/>
    <property type="match status" value="1"/>
</dbReference>
<protein>
    <submittedName>
        <fullName evidence="3">Multidrug ABC transporter permease</fullName>
    </submittedName>
</protein>
<feature type="transmembrane region" description="Helical" evidence="1">
    <location>
        <begin position="277"/>
        <end position="295"/>
    </location>
</feature>
<feature type="transmembrane region" description="Helical" evidence="1">
    <location>
        <begin position="69"/>
        <end position="89"/>
    </location>
</feature>
<keyword evidence="1" id="KW-0472">Membrane</keyword>
<evidence type="ECO:0000313" key="3">
    <source>
        <dbReference type="EMBL" id="QOY38399.1"/>
    </source>
</evidence>
<dbReference type="InterPro" id="IPR036259">
    <property type="entry name" value="MFS_trans_sf"/>
</dbReference>
<dbReference type="OrthoDB" id="1706490at2"/>
<feature type="transmembrane region" description="Helical" evidence="1">
    <location>
        <begin position="301"/>
        <end position="323"/>
    </location>
</feature>
<reference evidence="2 4" key="1">
    <citation type="submission" date="2016-10" db="EMBL/GenBank/DDBJ databases">
        <title>Draft genome sequences of four alkaliphilic bacteria belonging to the Anaerobacillus genus.</title>
        <authorList>
            <person name="Bassil N.M."/>
            <person name="Lloyd J.R."/>
        </authorList>
    </citation>
    <scope>NUCLEOTIDE SEQUENCE [LARGE SCALE GENOMIC DNA]</scope>
    <source>
        <strain evidence="2 4">NB2006</strain>
    </source>
</reference>
<feature type="transmembrane region" description="Helical" evidence="1">
    <location>
        <begin position="110"/>
        <end position="135"/>
    </location>
</feature>
<keyword evidence="1" id="KW-1133">Transmembrane helix</keyword>
<dbReference type="PANTHER" id="PTHR39177:SF1">
    <property type="entry name" value="ABC TRANSPORTER PERMEASE YTRC-RELATED"/>
    <property type="match status" value="1"/>
</dbReference>
<name>A0A1S2LCS2_9BACI</name>
<keyword evidence="1" id="KW-0812">Transmembrane</keyword>
<feature type="transmembrane region" description="Helical" evidence="1">
    <location>
        <begin position="20"/>
        <end position="43"/>
    </location>
</feature>
<dbReference type="Proteomes" id="UP000180175">
    <property type="component" value="Chromosome"/>
</dbReference>
<dbReference type="EMBL" id="LQXD01000152">
    <property type="protein sequence ID" value="OIJ09527.1"/>
    <property type="molecule type" value="Genomic_DNA"/>
</dbReference>
<reference evidence="3 4" key="3">
    <citation type="journal article" date="2019" name="Int. J. Syst. Evol. Microbiol.">
        <title>Anaerobacillus isosaccharinicus sp. nov., an alkaliphilic bacterium which degrades isosaccharinic acid.</title>
        <authorList>
            <person name="Bassil N.M."/>
            <person name="Lloyd J.R."/>
        </authorList>
    </citation>
    <scope>NUCLEOTIDE SEQUENCE [LARGE SCALE GENOMIC DNA]</scope>
    <source>
        <strain evidence="3 4">NB2006</strain>
    </source>
</reference>
<dbReference type="KEGG" id="aia:AWH56_013200"/>
<reference evidence="3" key="4">
    <citation type="submission" date="2020-10" db="EMBL/GenBank/DDBJ databases">
        <authorList>
            <person name="Bassil N.M."/>
            <person name="Lloyd J.R."/>
        </authorList>
    </citation>
    <scope>NUCLEOTIDE SEQUENCE</scope>
    <source>
        <strain evidence="3">NB2006</strain>
    </source>
</reference>